<evidence type="ECO:0000313" key="2">
    <source>
        <dbReference type="EMBL" id="QUT04067.1"/>
    </source>
</evidence>
<feature type="compositionally biased region" description="Low complexity" evidence="1">
    <location>
        <begin position="182"/>
        <end position="197"/>
    </location>
</feature>
<proteinExistence type="predicted"/>
<keyword evidence="3" id="KW-1185">Reference proteome</keyword>
<name>A0A975K3W4_9SPHN</name>
<protein>
    <submittedName>
        <fullName evidence="2">Uncharacterized protein</fullName>
    </submittedName>
</protein>
<accession>A0A975K3W4</accession>
<dbReference type="AlphaFoldDB" id="A0A975K3W4"/>
<feature type="region of interest" description="Disordered" evidence="1">
    <location>
        <begin position="145"/>
        <end position="215"/>
    </location>
</feature>
<dbReference type="Proteomes" id="UP000681425">
    <property type="component" value="Chromosome"/>
</dbReference>
<evidence type="ECO:0000313" key="3">
    <source>
        <dbReference type="Proteomes" id="UP000681425"/>
    </source>
</evidence>
<organism evidence="2 3">
    <name type="scientific">Sphingobium phenoxybenzoativorans</name>
    <dbReference type="NCBI Taxonomy" id="1592790"/>
    <lineage>
        <taxon>Bacteria</taxon>
        <taxon>Pseudomonadati</taxon>
        <taxon>Pseudomonadota</taxon>
        <taxon>Alphaproteobacteria</taxon>
        <taxon>Sphingomonadales</taxon>
        <taxon>Sphingomonadaceae</taxon>
        <taxon>Sphingobium</taxon>
    </lineage>
</organism>
<gene>
    <name evidence="2" type="ORF">KFK14_13010</name>
</gene>
<dbReference type="EMBL" id="CP073910">
    <property type="protein sequence ID" value="QUT04067.1"/>
    <property type="molecule type" value="Genomic_DNA"/>
</dbReference>
<sequence>MAGLGYIVGGALQGLGSGLAKQAELDITSRRDAALEALRTQNRRDEATLTADLTDRNNARSTQRDTDKQIAIGKAATDNQIIVDDHKTTNDIKLKKIDFNNSQSMARLNSALSQQNDAASQMLRRKLESGEIAQTFEADDGQIWGLSKTGERKPTGVYFNPKPTKSDPLAGLSMDDDEDGKPAAPAPRTRPAGGEAPPTKPAAQGGSKPQAKVYTASEVREAAKAMGWTEDQVRQWAKANGYKLSVK</sequence>
<reference evidence="2" key="1">
    <citation type="submission" date="2021-04" db="EMBL/GenBank/DDBJ databases">
        <title>Isolation of p-tert-butylphenol degrading bacteria Sphingobium phenoxybenzoativorans Tas13 from active sludge.</title>
        <authorList>
            <person name="Li Y."/>
        </authorList>
    </citation>
    <scope>NUCLEOTIDE SEQUENCE</scope>
    <source>
        <strain evidence="2">Tas13</strain>
    </source>
</reference>
<dbReference type="RefSeq" id="WP_212607962.1">
    <property type="nucleotide sequence ID" value="NZ_CP073910.1"/>
</dbReference>
<dbReference type="KEGG" id="spph:KFK14_13010"/>
<evidence type="ECO:0000256" key="1">
    <source>
        <dbReference type="SAM" id="MobiDB-lite"/>
    </source>
</evidence>